<proteinExistence type="predicted"/>
<evidence type="ECO:0000313" key="1">
    <source>
        <dbReference type="EMBL" id="CAG7580847.1"/>
    </source>
</evidence>
<accession>A0A8D9CFE5</accession>
<name>A0A8D9CFE5_9VIRU</name>
<protein>
    <submittedName>
        <fullName evidence="1">Uncharacterized protein</fullName>
    </submittedName>
</protein>
<dbReference type="EMBL" id="OU342829">
    <property type="protein sequence ID" value="CAG7580847.1"/>
    <property type="molecule type" value="Genomic_DNA"/>
</dbReference>
<sequence length="142" mass="16351">MKTLKIFEEFKQVSVNIDYVNAKMQEFVDLAHDIVEEQKGDSFTYEIVNEGDRNLLDIDLVIEGDMLDIEFELESLNLGMYSNQKHLDWTGNVGSIEEGMDKIEKVLYDHLGVQEEFNVVLEDNDNDIADAIIDDLLSDEEE</sequence>
<reference evidence="1" key="1">
    <citation type="submission" date="2021-06" db="EMBL/GenBank/DDBJ databases">
        <authorList>
            <person name="Gannon L."/>
            <person name="Redgwell R T."/>
            <person name="Michniewski S."/>
            <person name="Harrison D C."/>
            <person name="Millard A."/>
        </authorList>
    </citation>
    <scope>NUCLEOTIDE SEQUENCE</scope>
</reference>
<organism evidence="1">
    <name type="scientific">uncultured marine phage</name>
    <dbReference type="NCBI Taxonomy" id="707152"/>
    <lineage>
        <taxon>Viruses</taxon>
        <taxon>environmental samples</taxon>
    </lineage>
</organism>
<gene>
    <name evidence="1" type="ORF">SLAVMIC_00577</name>
</gene>